<accession>A0A0A2MIP2</accession>
<name>A0A0A2MIP2_9FLAO</name>
<comment type="caution">
    <text evidence="1">The sequence shown here is derived from an EMBL/GenBank/DDBJ whole genome shotgun (WGS) entry which is preliminary data.</text>
</comment>
<protein>
    <submittedName>
        <fullName evidence="1">Uncharacterized protein</fullName>
    </submittedName>
</protein>
<dbReference type="Proteomes" id="UP000030111">
    <property type="component" value="Unassembled WGS sequence"/>
</dbReference>
<organism evidence="1 2">
    <name type="scientific">Flavobacterium subsaxonicum WB 4.1-42 = DSM 21790</name>
    <dbReference type="NCBI Taxonomy" id="1121898"/>
    <lineage>
        <taxon>Bacteria</taxon>
        <taxon>Pseudomonadati</taxon>
        <taxon>Bacteroidota</taxon>
        <taxon>Flavobacteriia</taxon>
        <taxon>Flavobacteriales</taxon>
        <taxon>Flavobacteriaceae</taxon>
        <taxon>Flavobacterium</taxon>
    </lineage>
</organism>
<dbReference type="AlphaFoldDB" id="A0A0A2MIP2"/>
<dbReference type="RefSeq" id="WP_026992649.1">
    <property type="nucleotide sequence ID" value="NZ_JRLY01000020.1"/>
</dbReference>
<dbReference type="OrthoDB" id="679082at2"/>
<dbReference type="eggNOG" id="ENOG5033BHW">
    <property type="taxonomic scope" value="Bacteria"/>
</dbReference>
<evidence type="ECO:0000313" key="2">
    <source>
        <dbReference type="Proteomes" id="UP000030111"/>
    </source>
</evidence>
<sequence>MNSIEEIKQIGATAVRKLRLKKLSAGQPFMINSRSLPQNQSYLEFPDSTIKIVTVAPGGRSFSEIRKLSAQEASEIRMAYKLI</sequence>
<evidence type="ECO:0000313" key="1">
    <source>
        <dbReference type="EMBL" id="KGO91353.1"/>
    </source>
</evidence>
<dbReference type="STRING" id="1121898.GCA_000422725_02278"/>
<proteinExistence type="predicted"/>
<dbReference type="EMBL" id="JRLY01000020">
    <property type="protein sequence ID" value="KGO91353.1"/>
    <property type="molecule type" value="Genomic_DNA"/>
</dbReference>
<gene>
    <name evidence="1" type="ORF">Q766_18190</name>
</gene>
<keyword evidence="2" id="KW-1185">Reference proteome</keyword>
<reference evidence="1 2" key="1">
    <citation type="submission" date="2013-09" db="EMBL/GenBank/DDBJ databases">
        <authorList>
            <person name="Zeng Z."/>
            <person name="Chen C."/>
        </authorList>
    </citation>
    <scope>NUCLEOTIDE SEQUENCE [LARGE SCALE GENOMIC DNA]</scope>
    <source>
        <strain evidence="1 2">WB 4.1-42</strain>
    </source>
</reference>